<feature type="compositionally biased region" description="Basic and acidic residues" evidence="1">
    <location>
        <begin position="9"/>
        <end position="18"/>
    </location>
</feature>
<reference evidence="2" key="1">
    <citation type="submission" date="2023-03" db="EMBL/GenBank/DDBJ databases">
        <title>Massive genome expansion in bonnet fungi (Mycena s.s.) driven by repeated elements and novel gene families across ecological guilds.</title>
        <authorList>
            <consortium name="Lawrence Berkeley National Laboratory"/>
            <person name="Harder C.B."/>
            <person name="Miyauchi S."/>
            <person name="Viragh M."/>
            <person name="Kuo A."/>
            <person name="Thoen E."/>
            <person name="Andreopoulos B."/>
            <person name="Lu D."/>
            <person name="Skrede I."/>
            <person name="Drula E."/>
            <person name="Henrissat B."/>
            <person name="Morin E."/>
            <person name="Kohler A."/>
            <person name="Barry K."/>
            <person name="LaButti K."/>
            <person name="Morin E."/>
            <person name="Salamov A."/>
            <person name="Lipzen A."/>
            <person name="Mereny Z."/>
            <person name="Hegedus B."/>
            <person name="Baldrian P."/>
            <person name="Stursova M."/>
            <person name="Weitz H."/>
            <person name="Taylor A."/>
            <person name="Grigoriev I.V."/>
            <person name="Nagy L.G."/>
            <person name="Martin F."/>
            <person name="Kauserud H."/>
        </authorList>
    </citation>
    <scope>NUCLEOTIDE SEQUENCE</scope>
    <source>
        <strain evidence="2">CBHHK067</strain>
    </source>
</reference>
<sequence>MRNCSSLHPDFERNDERASMGFDPRNTSGSWSLRRLGRMRTLGYSVTGTSLASGVTNTNDSKRPSNPNKDDVIFWDVIIWTNGGLPIRILKAELMLWIGPGCSSGMGLFVELGTISTVFSPPKHLNIELRQRTTEDAAKDIAAFVAIFCAQFNKF</sequence>
<keyword evidence="3" id="KW-1185">Reference proteome</keyword>
<proteinExistence type="predicted"/>
<dbReference type="Proteomes" id="UP001221757">
    <property type="component" value="Unassembled WGS sequence"/>
</dbReference>
<evidence type="ECO:0000313" key="3">
    <source>
        <dbReference type="Proteomes" id="UP001221757"/>
    </source>
</evidence>
<organism evidence="2 3">
    <name type="scientific">Mycena rosella</name>
    <name type="common">Pink bonnet</name>
    <name type="synonym">Agaricus rosellus</name>
    <dbReference type="NCBI Taxonomy" id="1033263"/>
    <lineage>
        <taxon>Eukaryota</taxon>
        <taxon>Fungi</taxon>
        <taxon>Dikarya</taxon>
        <taxon>Basidiomycota</taxon>
        <taxon>Agaricomycotina</taxon>
        <taxon>Agaricomycetes</taxon>
        <taxon>Agaricomycetidae</taxon>
        <taxon>Agaricales</taxon>
        <taxon>Marasmiineae</taxon>
        <taxon>Mycenaceae</taxon>
        <taxon>Mycena</taxon>
    </lineage>
</organism>
<dbReference type="AlphaFoldDB" id="A0AAD7DED3"/>
<name>A0AAD7DED3_MYCRO</name>
<evidence type="ECO:0000256" key="1">
    <source>
        <dbReference type="SAM" id="MobiDB-lite"/>
    </source>
</evidence>
<comment type="caution">
    <text evidence="2">The sequence shown here is derived from an EMBL/GenBank/DDBJ whole genome shotgun (WGS) entry which is preliminary data.</text>
</comment>
<feature type="region of interest" description="Disordered" evidence="1">
    <location>
        <begin position="1"/>
        <end position="24"/>
    </location>
</feature>
<evidence type="ECO:0000313" key="2">
    <source>
        <dbReference type="EMBL" id="KAJ7689712.1"/>
    </source>
</evidence>
<gene>
    <name evidence="2" type="ORF">B0H17DRAFT_1294928</name>
</gene>
<protein>
    <submittedName>
        <fullName evidence="2">Uncharacterized protein</fullName>
    </submittedName>
</protein>
<accession>A0AAD7DED3</accession>
<dbReference type="EMBL" id="JARKIE010000070">
    <property type="protein sequence ID" value="KAJ7689712.1"/>
    <property type="molecule type" value="Genomic_DNA"/>
</dbReference>